<evidence type="ECO:0000259" key="3">
    <source>
        <dbReference type="Pfam" id="PF07859"/>
    </source>
</evidence>
<evidence type="ECO:0000313" key="4">
    <source>
        <dbReference type="EMBL" id="GLQ35000.1"/>
    </source>
</evidence>
<name>A0ABQ5VU81_9RHOB</name>
<reference evidence="5" key="1">
    <citation type="journal article" date="2019" name="Int. J. Syst. Evol. Microbiol.">
        <title>The Global Catalogue of Microorganisms (GCM) 10K type strain sequencing project: providing services to taxonomists for standard genome sequencing and annotation.</title>
        <authorList>
            <consortium name="The Broad Institute Genomics Platform"/>
            <consortium name="The Broad Institute Genome Sequencing Center for Infectious Disease"/>
            <person name="Wu L."/>
            <person name="Ma J."/>
        </authorList>
    </citation>
    <scope>NUCLEOTIDE SEQUENCE [LARGE SCALE GENOMIC DNA]</scope>
    <source>
        <strain evidence="5">NBRC 110140</strain>
    </source>
</reference>
<comment type="caution">
    <text evidence="4">The sequence shown here is derived from an EMBL/GenBank/DDBJ whole genome shotgun (WGS) entry which is preliminary data.</text>
</comment>
<comment type="similarity">
    <text evidence="1">Belongs to the 'GDXG' lipolytic enzyme family.</text>
</comment>
<dbReference type="PANTHER" id="PTHR48081:SF8">
    <property type="entry name" value="ALPHA_BETA HYDROLASE FOLD-3 DOMAIN-CONTAINING PROTEIN-RELATED"/>
    <property type="match status" value="1"/>
</dbReference>
<proteinExistence type="inferred from homology"/>
<dbReference type="SUPFAM" id="SSF53474">
    <property type="entry name" value="alpha/beta-Hydrolases"/>
    <property type="match status" value="1"/>
</dbReference>
<dbReference type="InterPro" id="IPR050300">
    <property type="entry name" value="GDXG_lipolytic_enzyme"/>
</dbReference>
<dbReference type="InterPro" id="IPR002168">
    <property type="entry name" value="Lipase_GDXG_HIS_AS"/>
</dbReference>
<keyword evidence="5" id="KW-1185">Reference proteome</keyword>
<evidence type="ECO:0000256" key="1">
    <source>
        <dbReference type="ARBA" id="ARBA00010515"/>
    </source>
</evidence>
<dbReference type="Proteomes" id="UP001156694">
    <property type="component" value="Unassembled WGS sequence"/>
</dbReference>
<feature type="domain" description="Alpha/beta hydrolase fold-3" evidence="3">
    <location>
        <begin position="76"/>
        <end position="277"/>
    </location>
</feature>
<dbReference type="RefSeq" id="WP_284377085.1">
    <property type="nucleotide sequence ID" value="NZ_BSNN01000002.1"/>
</dbReference>
<keyword evidence="2 4" id="KW-0378">Hydrolase</keyword>
<dbReference type="InterPro" id="IPR029058">
    <property type="entry name" value="AB_hydrolase_fold"/>
</dbReference>
<evidence type="ECO:0000313" key="5">
    <source>
        <dbReference type="Proteomes" id="UP001156694"/>
    </source>
</evidence>
<dbReference type="PANTHER" id="PTHR48081">
    <property type="entry name" value="AB HYDROLASE SUPERFAMILY PROTEIN C4A8.06C"/>
    <property type="match status" value="1"/>
</dbReference>
<sequence>MSIRLALFSGVSRVFFKAALKHIRNETVLRRYLDLVTKCNARNPKGVQYHADRLTHMGRTVHVEWAKPANDTTRVLLYIHGGGFIFGSARTHRHLAADIAQKIGAQAVLPNYGLAPENPFPTAIEDVTTCYLALLNQGVSPNDIVLGGDSAGGNLALLLLSRLAEIGTQMPACAFTFGAVTDLSKSSRTMMENQKSDCVLALSRFDDMKAMYAPDVAADSAKISPLFADFAGAPPILMQASRGEILLGDSQLMSDALRAQGCDVELQIFENNFHVFQILRGIVPEADQAVADVASFCCKHLGG</sequence>
<organism evidence="4 5">
    <name type="scientific">Amylibacter marinus</name>
    <dbReference type="NCBI Taxonomy" id="1475483"/>
    <lineage>
        <taxon>Bacteria</taxon>
        <taxon>Pseudomonadati</taxon>
        <taxon>Pseudomonadota</taxon>
        <taxon>Alphaproteobacteria</taxon>
        <taxon>Rhodobacterales</taxon>
        <taxon>Paracoccaceae</taxon>
        <taxon>Amylibacter</taxon>
    </lineage>
</organism>
<accession>A0ABQ5VU81</accession>
<dbReference type="PROSITE" id="PS01173">
    <property type="entry name" value="LIPASE_GDXG_HIS"/>
    <property type="match status" value="1"/>
</dbReference>
<dbReference type="GO" id="GO:0016787">
    <property type="term" value="F:hydrolase activity"/>
    <property type="evidence" value="ECO:0007669"/>
    <property type="project" value="UniProtKB-KW"/>
</dbReference>
<gene>
    <name evidence="4" type="ORF">GCM10007939_12830</name>
</gene>
<protein>
    <submittedName>
        <fullName evidence="4">Hydrolase</fullName>
    </submittedName>
</protein>
<evidence type="ECO:0000256" key="2">
    <source>
        <dbReference type="ARBA" id="ARBA00022801"/>
    </source>
</evidence>
<dbReference type="Gene3D" id="3.40.50.1820">
    <property type="entry name" value="alpha/beta hydrolase"/>
    <property type="match status" value="1"/>
</dbReference>
<dbReference type="InterPro" id="IPR013094">
    <property type="entry name" value="AB_hydrolase_3"/>
</dbReference>
<dbReference type="Pfam" id="PF07859">
    <property type="entry name" value="Abhydrolase_3"/>
    <property type="match status" value="1"/>
</dbReference>
<dbReference type="EMBL" id="BSNN01000002">
    <property type="protein sequence ID" value="GLQ35000.1"/>
    <property type="molecule type" value="Genomic_DNA"/>
</dbReference>